<sequence length="530" mass="57231">MRRLKHRLPVRLRHHWKVVAACGIFFAVLVGLVGTSRVAPIVTSDERADADVVVQDIPGTVDLFDTSRPHELTLSYSPVDYERMLDQYWEDGDKEYLEADLVVDGTRIDSVGIRLKGNSTLSGMTRDGQTAPRGFGDRGEEGVRVGPPAGGAAPRDFGQAGGGFRGGGMGGLRAEEPENLPWLVSFDEYVEGRRYQGRTEIAVRPATGMGGSTTGLNEAVALSLVAASGEPSQRYTFSTFTVNDRPTVTRLVVEHPDRTYADSLPGDGVLYKSQASGQFADQGDDQTDYQDDFEQVNKKGSQDLRPVIELIQWVGSASDAEFAAGLADRVDTASFARYAALQNLLLNFDDMSGPGSNYYLYYNLDTRKFTVITWDLNLAMSGDATQGPNDAGRMGGFLGAGPGGDRGQPPEGFEPPEGFQLPEGFEPPEGFQPPDGGPGPGGGMRMRGHQLKERFLADPEFKKVYENAYRDLYQRLYASGAAATAVEQTSAILKAAGANASTVDSEAAALRTLVDSRTKSLATDEVITRK</sequence>
<gene>
    <name evidence="2" type="ORF">Phou_059210</name>
</gene>
<dbReference type="InterPro" id="IPR014867">
    <property type="entry name" value="Spore_coat_CotH_CotH2/3/7"/>
</dbReference>
<evidence type="ECO:0008006" key="4">
    <source>
        <dbReference type="Google" id="ProtNLM"/>
    </source>
</evidence>
<reference evidence="2 3" key="2">
    <citation type="submission" date="2020-03" db="EMBL/GenBank/DDBJ databases">
        <authorList>
            <person name="Ichikawa N."/>
            <person name="Kimura A."/>
            <person name="Kitahashi Y."/>
            <person name="Uohara A."/>
        </authorList>
    </citation>
    <scope>NUCLEOTIDE SEQUENCE [LARGE SCALE GENOMIC DNA]</scope>
    <source>
        <strain evidence="2 3">NBRC 108639</strain>
    </source>
</reference>
<proteinExistence type="predicted"/>
<organism evidence="2 3">
    <name type="scientific">Phytohabitans houttuyneae</name>
    <dbReference type="NCBI Taxonomy" id="1076126"/>
    <lineage>
        <taxon>Bacteria</taxon>
        <taxon>Bacillati</taxon>
        <taxon>Actinomycetota</taxon>
        <taxon>Actinomycetes</taxon>
        <taxon>Micromonosporales</taxon>
        <taxon>Micromonosporaceae</taxon>
    </lineage>
</organism>
<comment type="caution">
    <text evidence="2">The sequence shown here is derived from an EMBL/GenBank/DDBJ whole genome shotgun (WGS) entry which is preliminary data.</text>
</comment>
<evidence type="ECO:0000313" key="2">
    <source>
        <dbReference type="EMBL" id="GFJ81741.1"/>
    </source>
</evidence>
<dbReference type="PANTHER" id="PTHR40050">
    <property type="entry name" value="INNER SPORE COAT PROTEIN H"/>
    <property type="match status" value="1"/>
</dbReference>
<protein>
    <recommendedName>
        <fullName evidence="4">Spore coat protein CotH</fullName>
    </recommendedName>
</protein>
<reference evidence="2 3" key="1">
    <citation type="submission" date="2020-03" db="EMBL/GenBank/DDBJ databases">
        <title>Whole genome shotgun sequence of Phytohabitans houttuyneae NBRC 108639.</title>
        <authorList>
            <person name="Komaki H."/>
            <person name="Tamura T."/>
        </authorList>
    </citation>
    <scope>NUCLEOTIDE SEQUENCE [LARGE SCALE GENOMIC DNA]</scope>
    <source>
        <strain evidence="2 3">NBRC 108639</strain>
    </source>
</reference>
<feature type="compositionally biased region" description="Low complexity" evidence="1">
    <location>
        <begin position="144"/>
        <end position="155"/>
    </location>
</feature>
<feature type="compositionally biased region" description="Low complexity" evidence="1">
    <location>
        <begin position="407"/>
        <end position="434"/>
    </location>
</feature>
<feature type="region of interest" description="Disordered" evidence="1">
    <location>
        <begin position="120"/>
        <end position="169"/>
    </location>
</feature>
<dbReference type="AlphaFoldDB" id="A0A6V8KGZ8"/>
<name>A0A6V8KGZ8_9ACTN</name>
<accession>A0A6V8KGZ8</accession>
<feature type="compositionally biased region" description="Gly residues" evidence="1">
    <location>
        <begin position="159"/>
        <end position="169"/>
    </location>
</feature>
<evidence type="ECO:0000313" key="3">
    <source>
        <dbReference type="Proteomes" id="UP000482800"/>
    </source>
</evidence>
<evidence type="ECO:0000256" key="1">
    <source>
        <dbReference type="SAM" id="MobiDB-lite"/>
    </source>
</evidence>
<keyword evidence="3" id="KW-1185">Reference proteome</keyword>
<dbReference type="EMBL" id="BLPF01000002">
    <property type="protein sequence ID" value="GFJ81741.1"/>
    <property type="molecule type" value="Genomic_DNA"/>
</dbReference>
<dbReference type="PANTHER" id="PTHR40050:SF1">
    <property type="entry name" value="INNER SPORE COAT PROTEIN H"/>
    <property type="match status" value="1"/>
</dbReference>
<dbReference type="Pfam" id="PF08757">
    <property type="entry name" value="CotH"/>
    <property type="match status" value="1"/>
</dbReference>
<dbReference type="RefSeq" id="WP_173061363.1">
    <property type="nucleotide sequence ID" value="NZ_BAABGO010000022.1"/>
</dbReference>
<feature type="region of interest" description="Disordered" evidence="1">
    <location>
        <begin position="399"/>
        <end position="447"/>
    </location>
</feature>
<dbReference type="Proteomes" id="UP000482800">
    <property type="component" value="Unassembled WGS sequence"/>
</dbReference>